<dbReference type="OrthoDB" id="9761733at2"/>
<name>A0A5M6IG29_9PROT</name>
<dbReference type="FunFam" id="3.30.1510.10:FF:000001">
    <property type="entry name" value="Formate--tetrahydrofolate ligase"/>
    <property type="match status" value="1"/>
</dbReference>
<comment type="catalytic activity">
    <reaction evidence="6 8">
        <text>(6S)-5,6,7,8-tetrahydrofolate + formate + ATP = (6R)-10-formyltetrahydrofolate + ADP + phosphate</text>
        <dbReference type="Rhea" id="RHEA:20221"/>
        <dbReference type="ChEBI" id="CHEBI:15740"/>
        <dbReference type="ChEBI" id="CHEBI:30616"/>
        <dbReference type="ChEBI" id="CHEBI:43474"/>
        <dbReference type="ChEBI" id="CHEBI:57453"/>
        <dbReference type="ChEBI" id="CHEBI:195366"/>
        <dbReference type="ChEBI" id="CHEBI:456216"/>
        <dbReference type="EC" id="6.3.4.3"/>
    </reaction>
</comment>
<evidence type="ECO:0000256" key="8">
    <source>
        <dbReference type="HAMAP-Rule" id="MF_01543"/>
    </source>
</evidence>
<dbReference type="GO" id="GO:0004329">
    <property type="term" value="F:formate-tetrahydrofolate ligase activity"/>
    <property type="evidence" value="ECO:0007669"/>
    <property type="project" value="UniProtKB-UniRule"/>
</dbReference>
<sequence>MSQHRSTVRPASFDLESGTASCGASCASAGDGLPPPGTPDIEIARAARPRAILDLAADTLDIPSESLIPYGHTKAKITLDYIAGLRTRPRGQLVLVTAITPTPAGEGKTTTSVGLNDGLNRIGLNSAVCLREPSLGPCFGMKGGAAGGGRAQVIPMEDINLHFTGDFHAITAAHNLLAALIDNHLHWGNAQHLDVRRVSWRRVMDVNDRALRNITLGLGGPAHGIPREGGFDITVASEVMAVLCLATDLSDLQERLGGIVIGLRSDKSPVFARDIGADGAMTVLLRDALAPNLVQTLEHNPAFIHGGPFANIAHGCNSVMATDTALRLNDVVVTEAGFGADLGAEKFLHIKCRQSGLRPHAVVVVATVRALKMHGGVAKGDLGIPDPDAVRRGTSNLQRHVTNLQAFGLAPIVAINQFSGDTRAELDAVRAACDAVGVPVALASHWADGSRGSENLARLVAERLDAPPPEVRFLYPDSMPLPDKIRTVAQRVYGAADITLDWLAQRGLEDIAAQGYGHLPICIAKTQYSFSADPGVKGAPEGHVLPIREVRLAAGAGFVVAICGDIMTMPGLPQSPAALHIGLGPGGEVVGLT</sequence>
<evidence type="ECO:0000256" key="5">
    <source>
        <dbReference type="ARBA" id="ARBA00022840"/>
    </source>
</evidence>
<keyword evidence="4 8" id="KW-0547">Nucleotide-binding</keyword>
<keyword evidence="5 8" id="KW-0067">ATP-binding</keyword>
<dbReference type="Gene3D" id="3.30.1510.10">
    <property type="entry name" value="Domain 2, N(10)-formyltetrahydrofolate synthetase"/>
    <property type="match status" value="1"/>
</dbReference>
<dbReference type="Proteomes" id="UP000324065">
    <property type="component" value="Unassembled WGS sequence"/>
</dbReference>
<feature type="binding site" evidence="8">
    <location>
        <begin position="102"/>
        <end position="109"/>
    </location>
    <ligand>
        <name>ATP</name>
        <dbReference type="ChEBI" id="CHEBI:30616"/>
    </ligand>
</feature>
<dbReference type="CDD" id="cd00477">
    <property type="entry name" value="FTHFS"/>
    <property type="match status" value="1"/>
</dbReference>
<evidence type="ECO:0000313" key="10">
    <source>
        <dbReference type="Proteomes" id="UP000324065"/>
    </source>
</evidence>
<dbReference type="PROSITE" id="PS00721">
    <property type="entry name" value="FTHFS_1"/>
    <property type="match status" value="1"/>
</dbReference>
<keyword evidence="10" id="KW-1185">Reference proteome</keyword>
<evidence type="ECO:0000256" key="2">
    <source>
        <dbReference type="ARBA" id="ARBA00022563"/>
    </source>
</evidence>
<accession>A0A5M6IG29</accession>
<organism evidence="9 10">
    <name type="scientific">Roseospira marina</name>
    <dbReference type="NCBI Taxonomy" id="140057"/>
    <lineage>
        <taxon>Bacteria</taxon>
        <taxon>Pseudomonadati</taxon>
        <taxon>Pseudomonadota</taxon>
        <taxon>Alphaproteobacteria</taxon>
        <taxon>Rhodospirillales</taxon>
        <taxon>Rhodospirillaceae</taxon>
        <taxon>Roseospira</taxon>
    </lineage>
</organism>
<dbReference type="PROSITE" id="PS00722">
    <property type="entry name" value="FTHFS_2"/>
    <property type="match status" value="1"/>
</dbReference>
<dbReference type="Pfam" id="PF01268">
    <property type="entry name" value="FTHFS"/>
    <property type="match status" value="1"/>
</dbReference>
<dbReference type="NCBIfam" id="NF010030">
    <property type="entry name" value="PRK13505.1"/>
    <property type="match status" value="1"/>
</dbReference>
<evidence type="ECO:0000256" key="1">
    <source>
        <dbReference type="ARBA" id="ARBA00004777"/>
    </source>
</evidence>
<dbReference type="RefSeq" id="WP_150060398.1">
    <property type="nucleotide sequence ID" value="NZ_JACHII010000001.1"/>
</dbReference>
<dbReference type="SUPFAM" id="SSF52540">
    <property type="entry name" value="P-loop containing nucleoside triphosphate hydrolases"/>
    <property type="match status" value="1"/>
</dbReference>
<dbReference type="AlphaFoldDB" id="A0A5M6IG29"/>
<dbReference type="EMBL" id="VWPJ01000001">
    <property type="protein sequence ID" value="KAA5607260.1"/>
    <property type="molecule type" value="Genomic_DNA"/>
</dbReference>
<keyword evidence="2 8" id="KW-0554">One-carbon metabolism</keyword>
<proteinExistence type="inferred from homology"/>
<dbReference type="HAMAP" id="MF_01543">
    <property type="entry name" value="FTHFS"/>
    <property type="match status" value="1"/>
</dbReference>
<evidence type="ECO:0000256" key="6">
    <source>
        <dbReference type="ARBA" id="ARBA00049033"/>
    </source>
</evidence>
<evidence type="ECO:0000256" key="4">
    <source>
        <dbReference type="ARBA" id="ARBA00022741"/>
    </source>
</evidence>
<dbReference type="InterPro" id="IPR020628">
    <property type="entry name" value="Formate_THF_ligase_CS"/>
</dbReference>
<dbReference type="InterPro" id="IPR027417">
    <property type="entry name" value="P-loop_NTPase"/>
</dbReference>
<evidence type="ECO:0000256" key="7">
    <source>
        <dbReference type="ARBA" id="ARBA00061363"/>
    </source>
</evidence>
<dbReference type="FunFam" id="3.10.410.10:FF:000001">
    <property type="entry name" value="Putative formate--tetrahydrofolate ligase"/>
    <property type="match status" value="1"/>
</dbReference>
<evidence type="ECO:0000256" key="3">
    <source>
        <dbReference type="ARBA" id="ARBA00022598"/>
    </source>
</evidence>
<comment type="similarity">
    <text evidence="7 8">Belongs to the formate--tetrahydrofolate ligase family.</text>
</comment>
<dbReference type="Gene3D" id="3.40.50.300">
    <property type="entry name" value="P-loop containing nucleotide triphosphate hydrolases"/>
    <property type="match status" value="1"/>
</dbReference>
<comment type="pathway">
    <text evidence="1 8">One-carbon metabolism; tetrahydrofolate interconversion.</text>
</comment>
<reference evidence="9 10" key="1">
    <citation type="submission" date="2019-09" db="EMBL/GenBank/DDBJ databases">
        <title>Genome sequence of Roseospira marina, one of the more divergent members of the non-sulfur purple photosynthetic bacterial family, the Rhodospirillaceae.</title>
        <authorList>
            <person name="Meyer T."/>
            <person name="Kyndt J."/>
        </authorList>
    </citation>
    <scope>NUCLEOTIDE SEQUENCE [LARGE SCALE GENOMIC DNA]</scope>
    <source>
        <strain evidence="9 10">DSM 15113</strain>
    </source>
</reference>
<protein>
    <recommendedName>
        <fullName evidence="8">Formate--tetrahydrofolate ligase</fullName>
        <ecNumber evidence="8">6.3.4.3</ecNumber>
    </recommendedName>
    <alternativeName>
        <fullName evidence="8">Formyltetrahydrofolate synthetase</fullName>
        <shortName evidence="8">FHS</shortName>
        <shortName evidence="8">FTHFS</shortName>
    </alternativeName>
</protein>
<dbReference type="UniPathway" id="UPA00193"/>
<dbReference type="InterPro" id="IPR000559">
    <property type="entry name" value="Formate_THF_ligase"/>
</dbReference>
<dbReference type="GO" id="GO:0035999">
    <property type="term" value="P:tetrahydrofolate interconversion"/>
    <property type="evidence" value="ECO:0007669"/>
    <property type="project" value="UniProtKB-UniRule"/>
</dbReference>
<dbReference type="GO" id="GO:0005524">
    <property type="term" value="F:ATP binding"/>
    <property type="evidence" value="ECO:0007669"/>
    <property type="project" value="UniProtKB-UniRule"/>
</dbReference>
<gene>
    <name evidence="8" type="primary">fhs</name>
    <name evidence="9" type="ORF">F1188_00360</name>
</gene>
<keyword evidence="3 8" id="KW-0436">Ligase</keyword>
<comment type="caution">
    <text evidence="9">The sequence shown here is derived from an EMBL/GenBank/DDBJ whole genome shotgun (WGS) entry which is preliminary data.</text>
</comment>
<dbReference type="Gene3D" id="3.10.410.10">
    <property type="entry name" value="Formyltetrahydrofolate synthetase, domain 3"/>
    <property type="match status" value="1"/>
</dbReference>
<dbReference type="EC" id="6.3.4.3" evidence="8"/>
<evidence type="ECO:0000313" key="9">
    <source>
        <dbReference type="EMBL" id="KAA5607260.1"/>
    </source>
</evidence>